<dbReference type="InterPro" id="IPR004360">
    <property type="entry name" value="Glyas_Fos-R_dOase_dom"/>
</dbReference>
<gene>
    <name evidence="2" type="ORF">AS180_12940</name>
</gene>
<dbReference type="RefSeq" id="WP_062686897.1">
    <property type="nucleotide sequence ID" value="NZ_KQ758658.1"/>
</dbReference>
<accession>A0A0V8JKC1</accession>
<reference evidence="2 3" key="1">
    <citation type="submission" date="2015-11" db="EMBL/GenBank/DDBJ databases">
        <title>Bacillus caseinolyticus sp nov.</title>
        <authorList>
            <person name="Dastager S.G."/>
            <person name="Mawlankar R."/>
        </authorList>
    </citation>
    <scope>NUCLEOTIDE SEQUENCE [LARGE SCALE GENOMIC DNA]</scope>
    <source>
        <strain evidence="2 3">SGD-V-76</strain>
    </source>
</reference>
<dbReference type="InterPro" id="IPR029068">
    <property type="entry name" value="Glyas_Bleomycin-R_OHBP_Dase"/>
</dbReference>
<organism evidence="2 3">
    <name type="scientific">Priestia veravalensis</name>
    <dbReference type="NCBI Taxonomy" id="1414648"/>
    <lineage>
        <taxon>Bacteria</taxon>
        <taxon>Bacillati</taxon>
        <taxon>Bacillota</taxon>
        <taxon>Bacilli</taxon>
        <taxon>Bacillales</taxon>
        <taxon>Bacillaceae</taxon>
        <taxon>Priestia</taxon>
    </lineage>
</organism>
<protein>
    <submittedName>
        <fullName evidence="2">Glyoxalase</fullName>
    </submittedName>
</protein>
<proteinExistence type="predicted"/>
<comment type="caution">
    <text evidence="2">The sequence shown here is derived from an EMBL/GenBank/DDBJ whole genome shotgun (WGS) entry which is preliminary data.</text>
</comment>
<dbReference type="PANTHER" id="PTHR39175">
    <property type="entry name" value="FAMILY PROTEIN, PUTATIVE (AFU_ORTHOLOGUE AFUA_3G15060)-RELATED"/>
    <property type="match status" value="1"/>
</dbReference>
<dbReference type="EMBL" id="LNQP01000043">
    <property type="protein sequence ID" value="KSU87455.1"/>
    <property type="molecule type" value="Genomic_DNA"/>
</dbReference>
<keyword evidence="3" id="KW-1185">Reference proteome</keyword>
<evidence type="ECO:0000313" key="2">
    <source>
        <dbReference type="EMBL" id="KSU87455.1"/>
    </source>
</evidence>
<evidence type="ECO:0000259" key="1">
    <source>
        <dbReference type="PROSITE" id="PS51819"/>
    </source>
</evidence>
<dbReference type="SUPFAM" id="SSF54593">
    <property type="entry name" value="Glyoxalase/Bleomycin resistance protein/Dihydroxybiphenyl dioxygenase"/>
    <property type="match status" value="1"/>
</dbReference>
<dbReference type="Pfam" id="PF00903">
    <property type="entry name" value="Glyoxalase"/>
    <property type="match status" value="1"/>
</dbReference>
<dbReference type="AlphaFoldDB" id="A0A0V8JKC1"/>
<name>A0A0V8JKC1_9BACI</name>
<sequence length="122" mass="14176">MMYSLKRIDHVQLAAPPNSEHRARRFFHELLGFQEVEKPVVLQKNGGLWFKINDCELHIGIDQSFIPAKKAHPAFTVENLSALKEHLAAHHVAFIQDEKLPNANRIYVHDPFGNRLEFLEWL</sequence>
<dbReference type="Gene3D" id="3.10.180.10">
    <property type="entry name" value="2,3-Dihydroxybiphenyl 1,2-Dioxygenase, domain 1"/>
    <property type="match status" value="1"/>
</dbReference>
<dbReference type="Proteomes" id="UP000053681">
    <property type="component" value="Unassembled WGS sequence"/>
</dbReference>
<dbReference type="PANTHER" id="PTHR39175:SF1">
    <property type="entry name" value="FAMILY PROTEIN, PUTATIVE (AFU_ORTHOLOGUE AFUA_3G15060)-RELATED"/>
    <property type="match status" value="1"/>
</dbReference>
<feature type="domain" description="VOC" evidence="1">
    <location>
        <begin position="7"/>
        <end position="121"/>
    </location>
</feature>
<dbReference type="PROSITE" id="PS51819">
    <property type="entry name" value="VOC"/>
    <property type="match status" value="1"/>
</dbReference>
<dbReference type="InterPro" id="IPR037523">
    <property type="entry name" value="VOC_core"/>
</dbReference>
<evidence type="ECO:0000313" key="3">
    <source>
        <dbReference type="Proteomes" id="UP000053681"/>
    </source>
</evidence>